<protein>
    <submittedName>
        <fullName evidence="1">Uncharacterized protein</fullName>
    </submittedName>
</protein>
<evidence type="ECO:0000313" key="1">
    <source>
        <dbReference type="EMBL" id="KAI3824735.1"/>
    </source>
</evidence>
<name>A0ACB9JXN8_9ASTR</name>
<reference evidence="1 2" key="2">
    <citation type="journal article" date="2022" name="Mol. Ecol. Resour.">
        <title>The genomes of chicory, endive, great burdock and yacon provide insights into Asteraceae paleo-polyploidization history and plant inulin production.</title>
        <authorList>
            <person name="Fan W."/>
            <person name="Wang S."/>
            <person name="Wang H."/>
            <person name="Wang A."/>
            <person name="Jiang F."/>
            <person name="Liu H."/>
            <person name="Zhao H."/>
            <person name="Xu D."/>
            <person name="Zhang Y."/>
        </authorList>
    </citation>
    <scope>NUCLEOTIDE SEQUENCE [LARGE SCALE GENOMIC DNA]</scope>
    <source>
        <strain evidence="2">cv. Yunnan</strain>
        <tissue evidence="1">Leaves</tissue>
    </source>
</reference>
<sequence length="92" mass="10200">MWQLVSTACLICVEASFNEGHFSFFAASKNFKKPSLDYPSGDSDHMSKTTRLMGIKDEVISFHLSFMESGESQRAGICDSSLNRFAENGSHV</sequence>
<proteinExistence type="predicted"/>
<keyword evidence="2" id="KW-1185">Reference proteome</keyword>
<reference evidence="2" key="1">
    <citation type="journal article" date="2022" name="Mol. Ecol. Resour.">
        <title>The genomes of chicory, endive, great burdock and yacon provide insights into Asteraceae palaeo-polyploidization history and plant inulin production.</title>
        <authorList>
            <person name="Fan W."/>
            <person name="Wang S."/>
            <person name="Wang H."/>
            <person name="Wang A."/>
            <person name="Jiang F."/>
            <person name="Liu H."/>
            <person name="Zhao H."/>
            <person name="Xu D."/>
            <person name="Zhang Y."/>
        </authorList>
    </citation>
    <scope>NUCLEOTIDE SEQUENCE [LARGE SCALE GENOMIC DNA]</scope>
    <source>
        <strain evidence="2">cv. Yunnan</strain>
    </source>
</reference>
<gene>
    <name evidence="1" type="ORF">L1987_06206</name>
</gene>
<dbReference type="Proteomes" id="UP001056120">
    <property type="component" value="Linkage Group LG02"/>
</dbReference>
<evidence type="ECO:0000313" key="2">
    <source>
        <dbReference type="Proteomes" id="UP001056120"/>
    </source>
</evidence>
<organism evidence="1 2">
    <name type="scientific">Smallanthus sonchifolius</name>
    <dbReference type="NCBI Taxonomy" id="185202"/>
    <lineage>
        <taxon>Eukaryota</taxon>
        <taxon>Viridiplantae</taxon>
        <taxon>Streptophyta</taxon>
        <taxon>Embryophyta</taxon>
        <taxon>Tracheophyta</taxon>
        <taxon>Spermatophyta</taxon>
        <taxon>Magnoliopsida</taxon>
        <taxon>eudicotyledons</taxon>
        <taxon>Gunneridae</taxon>
        <taxon>Pentapetalae</taxon>
        <taxon>asterids</taxon>
        <taxon>campanulids</taxon>
        <taxon>Asterales</taxon>
        <taxon>Asteraceae</taxon>
        <taxon>Asteroideae</taxon>
        <taxon>Heliantheae alliance</taxon>
        <taxon>Millerieae</taxon>
        <taxon>Smallanthus</taxon>
    </lineage>
</organism>
<accession>A0ACB9JXN8</accession>
<comment type="caution">
    <text evidence="1">The sequence shown here is derived from an EMBL/GenBank/DDBJ whole genome shotgun (WGS) entry which is preliminary data.</text>
</comment>
<dbReference type="EMBL" id="CM042019">
    <property type="protein sequence ID" value="KAI3824735.1"/>
    <property type="molecule type" value="Genomic_DNA"/>
</dbReference>